<dbReference type="Gene3D" id="3.40.50.300">
    <property type="entry name" value="P-loop containing nucleotide triphosphate hydrolases"/>
    <property type="match status" value="1"/>
</dbReference>
<dbReference type="InterPro" id="IPR027417">
    <property type="entry name" value="P-loop_NTPase"/>
</dbReference>
<dbReference type="PANTHER" id="PTHR42734:SF17">
    <property type="entry name" value="METAL TRANSPORT SYSTEM ATP-BINDING PROTEIN TM_0124-RELATED"/>
    <property type="match status" value="1"/>
</dbReference>
<evidence type="ECO:0000256" key="1">
    <source>
        <dbReference type="ARBA" id="ARBA00005417"/>
    </source>
</evidence>
<keyword evidence="2" id="KW-0813">Transport</keyword>
<dbReference type="Pfam" id="PF00005">
    <property type="entry name" value="ABC_tran"/>
    <property type="match status" value="1"/>
</dbReference>
<comment type="similarity">
    <text evidence="1">Belongs to the ABC transporter superfamily.</text>
</comment>
<organism evidence="5 6">
    <name type="scientific">Porphyromonas levii</name>
    <dbReference type="NCBI Taxonomy" id="28114"/>
    <lineage>
        <taxon>Bacteria</taxon>
        <taxon>Pseudomonadati</taxon>
        <taxon>Bacteroidota</taxon>
        <taxon>Bacteroidia</taxon>
        <taxon>Bacteroidales</taxon>
        <taxon>Porphyromonadaceae</taxon>
        <taxon>Porphyromonas</taxon>
    </lineage>
</organism>
<dbReference type="PROSITE" id="PS00211">
    <property type="entry name" value="ABC_TRANSPORTER_1"/>
    <property type="match status" value="1"/>
</dbReference>
<dbReference type="InterPro" id="IPR003593">
    <property type="entry name" value="AAA+_ATPase"/>
</dbReference>
<dbReference type="PROSITE" id="PS50052">
    <property type="entry name" value="GUANYLATE_KINASE_2"/>
    <property type="match status" value="1"/>
</dbReference>
<evidence type="ECO:0000256" key="4">
    <source>
        <dbReference type="ARBA" id="ARBA00022840"/>
    </source>
</evidence>
<evidence type="ECO:0000256" key="2">
    <source>
        <dbReference type="ARBA" id="ARBA00022448"/>
    </source>
</evidence>
<evidence type="ECO:0000313" key="6">
    <source>
        <dbReference type="Proteomes" id="UP000297225"/>
    </source>
</evidence>
<comment type="caution">
    <text evidence="5">The sequence shown here is derived from an EMBL/GenBank/DDBJ whole genome shotgun (WGS) entry which is preliminary data.</text>
</comment>
<reference evidence="5 6" key="1">
    <citation type="submission" date="2019-03" db="EMBL/GenBank/DDBJ databases">
        <title>Porphyromonas levii Isolated from the Uterus of Dairy Cows.</title>
        <authorList>
            <person name="Francis A.M."/>
        </authorList>
    </citation>
    <scope>NUCLEOTIDE SEQUENCE [LARGE SCALE GENOMIC DNA]</scope>
    <source>
        <strain evidence="5 6">AF5678</strain>
    </source>
</reference>
<gene>
    <name evidence="5" type="ORF">E4P47_05280</name>
</gene>
<evidence type="ECO:0000313" key="5">
    <source>
        <dbReference type="EMBL" id="TFH95094.1"/>
    </source>
</evidence>
<sequence>MMSHPILIARKLELGYDDEPSILTGLDFELYPHDFIGLSGPNGAGKTTFVRALLGLIIPRKGRITYYTPEGQQIDQLNIGYMPQQNRLDKAFPISVEEVVLSGLFTHNSLYSTKEQRAKAHEALQQVGMLEVAHRAIGALSGGQLQRVLLARAIVSEPTLLILDEPTTYVDRTFEETLHQMLPTLQQHTALIMVSHNIEHLKDLSTRIYHIDHTFTQL</sequence>
<accession>A0A4Y8WPX2</accession>
<keyword evidence="6" id="KW-1185">Reference proteome</keyword>
<dbReference type="STRING" id="1122973.GCA_000379925_00422"/>
<dbReference type="Proteomes" id="UP000297225">
    <property type="component" value="Unassembled WGS sequence"/>
</dbReference>
<dbReference type="SMART" id="SM00382">
    <property type="entry name" value="AAA"/>
    <property type="match status" value="1"/>
</dbReference>
<dbReference type="GO" id="GO:0016887">
    <property type="term" value="F:ATP hydrolysis activity"/>
    <property type="evidence" value="ECO:0007669"/>
    <property type="project" value="InterPro"/>
</dbReference>
<keyword evidence="4 5" id="KW-0067">ATP-binding</keyword>
<evidence type="ECO:0000256" key="3">
    <source>
        <dbReference type="ARBA" id="ARBA00022741"/>
    </source>
</evidence>
<dbReference type="InterPro" id="IPR017871">
    <property type="entry name" value="ABC_transporter-like_CS"/>
</dbReference>
<dbReference type="SUPFAM" id="SSF52540">
    <property type="entry name" value="P-loop containing nucleoside triphosphate hydrolases"/>
    <property type="match status" value="1"/>
</dbReference>
<dbReference type="InterPro" id="IPR003439">
    <property type="entry name" value="ABC_transporter-like_ATP-bd"/>
</dbReference>
<dbReference type="OrthoDB" id="9806726at2"/>
<keyword evidence="3" id="KW-0547">Nucleotide-binding</keyword>
<protein>
    <submittedName>
        <fullName evidence="5">ATP-binding cassette domain-containing protein</fullName>
    </submittedName>
</protein>
<dbReference type="InterPro" id="IPR008144">
    <property type="entry name" value="Guanylate_kin-like_dom"/>
</dbReference>
<dbReference type="GO" id="GO:0005524">
    <property type="term" value="F:ATP binding"/>
    <property type="evidence" value="ECO:0007669"/>
    <property type="project" value="UniProtKB-KW"/>
</dbReference>
<proteinExistence type="inferred from homology"/>
<dbReference type="EMBL" id="SPNC01000066">
    <property type="protein sequence ID" value="TFH95094.1"/>
    <property type="molecule type" value="Genomic_DNA"/>
</dbReference>
<dbReference type="PANTHER" id="PTHR42734">
    <property type="entry name" value="METAL TRANSPORT SYSTEM ATP-BINDING PROTEIN TM_0124-RELATED"/>
    <property type="match status" value="1"/>
</dbReference>
<dbReference type="PROSITE" id="PS50893">
    <property type="entry name" value="ABC_TRANSPORTER_2"/>
    <property type="match status" value="1"/>
</dbReference>
<dbReference type="AlphaFoldDB" id="A0A4Y8WPX2"/>
<name>A0A4Y8WPX2_9PORP</name>
<dbReference type="InterPro" id="IPR050153">
    <property type="entry name" value="Metal_Ion_Import_ABC"/>
</dbReference>